<evidence type="ECO:0000313" key="2">
    <source>
        <dbReference type="EMBL" id="KAF4594836.1"/>
    </source>
</evidence>
<dbReference type="EMBL" id="JAACLJ010000001">
    <property type="protein sequence ID" value="KAF4594836.1"/>
    <property type="molecule type" value="Genomic_DNA"/>
</dbReference>
<feature type="signal peptide" evidence="1">
    <location>
        <begin position="1"/>
        <end position="19"/>
    </location>
</feature>
<evidence type="ECO:0000256" key="1">
    <source>
        <dbReference type="SAM" id="SignalP"/>
    </source>
</evidence>
<evidence type="ECO:0000313" key="3">
    <source>
        <dbReference type="Proteomes" id="UP000562929"/>
    </source>
</evidence>
<reference evidence="2 3" key="1">
    <citation type="journal article" date="2020" name="G3 (Bethesda)">
        <title>Genetic Underpinnings of Host Manipulation by Ophiocordyceps as Revealed by Comparative Transcriptomics.</title>
        <authorList>
            <person name="Will I."/>
            <person name="Das B."/>
            <person name="Trinh T."/>
            <person name="Brachmann A."/>
            <person name="Ohm R.A."/>
            <person name="de Bekker C."/>
        </authorList>
    </citation>
    <scope>NUCLEOTIDE SEQUENCE [LARGE SCALE GENOMIC DNA]</scope>
    <source>
        <strain evidence="2 3">EC05</strain>
    </source>
</reference>
<keyword evidence="1" id="KW-0732">Signal</keyword>
<accession>A0A8H4QC52</accession>
<sequence>MQFKQLVVATLVSLATATAIPNPSPDNVQVEARSADSHEIDARDTAKTAAVAKEAHYGRGRCYDDWYDYEGRCCRWHYYRREYYGCRGYCRGKLRESSPGASIKTRRRRCNCCDGLRDLDVSLPLVTLPRIAGVDALVATRQTKDTWDAAIDA</sequence>
<dbReference type="Proteomes" id="UP000562929">
    <property type="component" value="Unassembled WGS sequence"/>
</dbReference>
<organism evidence="2 3">
    <name type="scientific">Ophiocordyceps camponoti-floridani</name>
    <dbReference type="NCBI Taxonomy" id="2030778"/>
    <lineage>
        <taxon>Eukaryota</taxon>
        <taxon>Fungi</taxon>
        <taxon>Dikarya</taxon>
        <taxon>Ascomycota</taxon>
        <taxon>Pezizomycotina</taxon>
        <taxon>Sordariomycetes</taxon>
        <taxon>Hypocreomycetidae</taxon>
        <taxon>Hypocreales</taxon>
        <taxon>Ophiocordycipitaceae</taxon>
        <taxon>Ophiocordyceps</taxon>
    </lineage>
</organism>
<name>A0A8H4QC52_9HYPO</name>
<feature type="chain" id="PRO_5034954376" evidence="1">
    <location>
        <begin position="20"/>
        <end position="153"/>
    </location>
</feature>
<comment type="caution">
    <text evidence="2">The sequence shown here is derived from an EMBL/GenBank/DDBJ whole genome shotgun (WGS) entry which is preliminary data.</text>
</comment>
<dbReference type="AlphaFoldDB" id="A0A8H4QC52"/>
<dbReference type="OrthoDB" id="4912460at2759"/>
<protein>
    <submittedName>
        <fullName evidence="2">Uncharacterized protein</fullName>
    </submittedName>
</protein>
<gene>
    <name evidence="2" type="ORF">GQ602_000449</name>
</gene>
<proteinExistence type="predicted"/>
<keyword evidence="3" id="KW-1185">Reference proteome</keyword>